<comment type="caution">
    <text evidence="1">The sequence shown here is derived from an EMBL/GenBank/DDBJ whole genome shotgun (WGS) entry which is preliminary data.</text>
</comment>
<reference evidence="1" key="1">
    <citation type="submission" date="2019-11" db="EMBL/GenBank/DDBJ databases">
        <title>Nori genome reveals adaptations in red seaweeds to the harsh intertidal environment.</title>
        <authorList>
            <person name="Wang D."/>
            <person name="Mao Y."/>
        </authorList>
    </citation>
    <scope>NUCLEOTIDE SEQUENCE</scope>
    <source>
        <tissue evidence="1">Gametophyte</tissue>
    </source>
</reference>
<organism evidence="1 2">
    <name type="scientific">Pyropia yezoensis</name>
    <name type="common">Susabi-nori</name>
    <name type="synonym">Porphyra yezoensis</name>
    <dbReference type="NCBI Taxonomy" id="2788"/>
    <lineage>
        <taxon>Eukaryota</taxon>
        <taxon>Rhodophyta</taxon>
        <taxon>Bangiophyceae</taxon>
        <taxon>Bangiales</taxon>
        <taxon>Bangiaceae</taxon>
        <taxon>Pyropia</taxon>
    </lineage>
</organism>
<evidence type="ECO:0000313" key="1">
    <source>
        <dbReference type="EMBL" id="KAK1869319.1"/>
    </source>
</evidence>
<protein>
    <submittedName>
        <fullName evidence="1">Uncharacterized protein</fullName>
    </submittedName>
</protein>
<name>A0ACC3CHB8_PYRYE</name>
<accession>A0ACC3CHB8</accession>
<keyword evidence="2" id="KW-1185">Reference proteome</keyword>
<proteinExistence type="predicted"/>
<sequence length="1261" mass="128944">MRLPGRRPCWPGRTAAPPPSPAMDAATAAVATTTAAAATAVTAAAATAVTAAAATAVTAAAAAAAAADVAKPQRWPSGCGRPTAAAAAAATAAGGVPSRPASGVNGSSSSSSGALPPLLFGGGGPAAATTAAAAAPLEAQVRLAAANGDAPALAALLGRGVRACGGVPPGGGDPPVVAAARVGHVDVLTVLLDAARRGRRAAAVAAAAAAAAVDPPGVGLGARGVRGQTPLHAAAAGGHAAAVRELLDAVADGAPAAAGSVDATDVTGTTALQEAVYAGAAEVVTALLAAGAAPWVCARHDPAAPLLYGAIVDDHLPAARRAAVVRALLPASAAAANTPLTDRAQTPLHLAVLAKQPAVVRVLLEGGARRAAVDAAGRTPLERCAGWGATAFPLELVQPLVAARDGRDGGGGGGGGGGCGGGGGGGGEPAYGGTGRPLQLTRLMQDVRAARCSPRGRFRCAVLLRELASLQNERPMADAKSSPERARAESLSPYRAAASVEGAGVAPGVGASPAPGPPVVPTGLDDLDDLYDVYAEIVANPAMLQLPVLDRLLERPRLMKSLSALRAGHNLLVLAAKNGCLTTVQRGGWSSYQSKWMQKLYLPCHSALLRGEVPLAEAILTDARRWGFLKECQVDTLTCHFRASSEVAETFRELYARVSRLEVDVRVLTAAAATTHKELLDLDATLTRVAARAQRRALQMAVPKIGLSLLPLVGSALGTALETVVGVGVSVSEAGLSTLRQAGLDFSVDHSNLGAALAVLSSCHATREVDLLRVVTDQWGSFDSFLEALKLVEALQAALADEGDSADAAITSELDDAGEDHGGTTLSWDSSDGGGGEGAGPSPSTSHVWSVHSIQANPGSRHGAMPSGTSCVLCTYSGEDGDASAPWPKPLPCEDHFKTVCAVCVAELLTGWVAWTGRASGWPGRPFPAAAVLAAAGRGHSHVRGGAVLREGSPAQLATELLTPPAGTDGFARKDDTELLREAIESLQRQRQRRVRRQAARCEGLPPCRVVGVGDPRFFSAWPAPPVRLRDSRLLAPKECPLLFYSLVDDRTSDRAPLARGLWTRQPVACAPLVWGRPPPRPRPACVPQRLHWRCRRPRARASPPCRRRGWAASGGGAPPPPPPPPPPPRHAATPLPRCGGCEFGGWAGDARRGRRTRAGAGGWRTRQLTWQGEGGGKDCRPGWHGVPPVRFGRADGRAEDVASGPTRHWRPLAPRRIEVVLPRTAVRVWVWPLGRCVGTRSAGGCGATGGWTRGVQAGQA</sequence>
<gene>
    <name evidence="1" type="ORF">I4F81_011797</name>
</gene>
<dbReference type="EMBL" id="CM020620">
    <property type="protein sequence ID" value="KAK1869319.1"/>
    <property type="molecule type" value="Genomic_DNA"/>
</dbReference>
<evidence type="ECO:0000313" key="2">
    <source>
        <dbReference type="Proteomes" id="UP000798662"/>
    </source>
</evidence>
<dbReference type="Proteomes" id="UP000798662">
    <property type="component" value="Chromosome 3"/>
</dbReference>